<protein>
    <submittedName>
        <fullName evidence="1">Uncharacterized protein</fullName>
    </submittedName>
</protein>
<sequence length="80" mass="8836">MLALEGCDQPQFAATGRIIPLMDNDVTAFRPLSRCMIIYITIQKCCNIPSEAHSLVAFSGFKFFLRTRAGLQSASFQGGY</sequence>
<proteinExistence type="predicted"/>
<reference evidence="1 2" key="1">
    <citation type="journal article" date="2012" name="New Phytol.">
        <title>Insight into trade-off between wood decay and parasitism from the genome of a fungal forest pathogen.</title>
        <authorList>
            <person name="Olson A."/>
            <person name="Aerts A."/>
            <person name="Asiegbu F."/>
            <person name="Belbahri L."/>
            <person name="Bouzid O."/>
            <person name="Broberg A."/>
            <person name="Canback B."/>
            <person name="Coutinho P.M."/>
            <person name="Cullen D."/>
            <person name="Dalman K."/>
            <person name="Deflorio G."/>
            <person name="van Diepen L.T."/>
            <person name="Dunand C."/>
            <person name="Duplessis S."/>
            <person name="Durling M."/>
            <person name="Gonthier P."/>
            <person name="Grimwood J."/>
            <person name="Fossdal C.G."/>
            <person name="Hansson D."/>
            <person name="Henrissat B."/>
            <person name="Hietala A."/>
            <person name="Himmelstrand K."/>
            <person name="Hoffmeister D."/>
            <person name="Hogberg N."/>
            <person name="James T.Y."/>
            <person name="Karlsson M."/>
            <person name="Kohler A."/>
            <person name="Kues U."/>
            <person name="Lee Y.H."/>
            <person name="Lin Y.C."/>
            <person name="Lind M."/>
            <person name="Lindquist E."/>
            <person name="Lombard V."/>
            <person name="Lucas S."/>
            <person name="Lunden K."/>
            <person name="Morin E."/>
            <person name="Murat C."/>
            <person name="Park J."/>
            <person name="Raffaello T."/>
            <person name="Rouze P."/>
            <person name="Salamov A."/>
            <person name="Schmutz J."/>
            <person name="Solheim H."/>
            <person name="Stahlberg J."/>
            <person name="Velez H."/>
            <person name="de Vries R.P."/>
            <person name="Wiebenga A."/>
            <person name="Woodward S."/>
            <person name="Yakovlev I."/>
            <person name="Garbelotto M."/>
            <person name="Martin F."/>
            <person name="Grigoriev I.V."/>
            <person name="Stenlid J."/>
        </authorList>
    </citation>
    <scope>NUCLEOTIDE SEQUENCE [LARGE SCALE GENOMIC DNA]</scope>
    <source>
        <strain evidence="1 2">TC 32-1</strain>
    </source>
</reference>
<gene>
    <name evidence="1" type="ORF">HETIRDRAFT_170449</name>
</gene>
<dbReference type="RefSeq" id="XP_009543704.1">
    <property type="nucleotide sequence ID" value="XM_009545409.1"/>
</dbReference>
<dbReference type="Proteomes" id="UP000030671">
    <property type="component" value="Unassembled WGS sequence"/>
</dbReference>
<dbReference type="EMBL" id="KI925456">
    <property type="protein sequence ID" value="ETW83981.1"/>
    <property type="molecule type" value="Genomic_DNA"/>
</dbReference>
<keyword evidence="2" id="KW-1185">Reference proteome</keyword>
<dbReference type="GeneID" id="20668284"/>
<dbReference type="KEGG" id="hir:HETIRDRAFT_170449"/>
<dbReference type="InParanoid" id="W4KFZ3"/>
<evidence type="ECO:0000313" key="1">
    <source>
        <dbReference type="EMBL" id="ETW83981.1"/>
    </source>
</evidence>
<organism evidence="1 2">
    <name type="scientific">Heterobasidion irregulare (strain TC 32-1)</name>
    <dbReference type="NCBI Taxonomy" id="747525"/>
    <lineage>
        <taxon>Eukaryota</taxon>
        <taxon>Fungi</taxon>
        <taxon>Dikarya</taxon>
        <taxon>Basidiomycota</taxon>
        <taxon>Agaricomycotina</taxon>
        <taxon>Agaricomycetes</taxon>
        <taxon>Russulales</taxon>
        <taxon>Bondarzewiaceae</taxon>
        <taxon>Heterobasidion</taxon>
        <taxon>Heterobasidion annosum species complex</taxon>
    </lineage>
</organism>
<evidence type="ECO:0000313" key="2">
    <source>
        <dbReference type="Proteomes" id="UP000030671"/>
    </source>
</evidence>
<dbReference type="AlphaFoldDB" id="W4KFZ3"/>
<accession>W4KFZ3</accession>
<dbReference type="HOGENOM" id="CLU_2590052_0_0_1"/>
<name>W4KFZ3_HETIT</name>